<gene>
    <name evidence="1" type="ORF">KNCP2_14330</name>
</gene>
<sequence length="119" mass="13177">MVITGGPGTGKTTLVNSLLKTLSTQNLNIKLCAPTGRAAKRLSESTGLEATTIHRLLAIDPAYGWFKRNEDSPLLCDYLVIDEASMVDISLLYALLKAIPHTSAFIRVKLRDVYKFKRR</sequence>
<keyword evidence="2" id="KW-1185">Reference proteome</keyword>
<dbReference type="EMBL" id="BAABMM010000051">
    <property type="protein sequence ID" value="GAA5253143.1"/>
    <property type="molecule type" value="Genomic_DNA"/>
</dbReference>
<evidence type="ECO:0008006" key="3">
    <source>
        <dbReference type="Google" id="ProtNLM"/>
    </source>
</evidence>
<protein>
    <recommendedName>
        <fullName evidence="3">AAA+ ATPase domain-containing protein</fullName>
    </recommendedName>
</protein>
<reference evidence="1 2" key="1">
    <citation type="journal article" date="2024" name="Microbiol. Immunol.">
        <title>Discovery of a novel spotted fever group Rickettsia, 'Candidatus Rickettsia kedanie,' in unfed larval chigger mites, Leptotrombidium scutellare.</title>
        <authorList>
            <person name="Ogawa M."/>
            <person name="Matsutani M."/>
            <person name="Katayama T."/>
            <person name="Takada N."/>
            <person name="Noda S."/>
            <person name="Takahashi M."/>
            <person name="Kageyama D."/>
            <person name="Hanaoka N."/>
            <person name="Ebihara H."/>
        </authorList>
    </citation>
    <scope>NUCLEOTIDE SEQUENCE [LARGE SCALE GENOMIC DNA]</scope>
    <source>
        <strain evidence="1 2">KNCP2-13</strain>
    </source>
</reference>
<accession>A0ABP9TYE0</accession>
<dbReference type="Pfam" id="PF13245">
    <property type="entry name" value="AAA_19"/>
    <property type="match status" value="1"/>
</dbReference>
<comment type="caution">
    <text evidence="1">The sequence shown here is derived from an EMBL/GenBank/DDBJ whole genome shotgun (WGS) entry which is preliminary data.</text>
</comment>
<dbReference type="SUPFAM" id="SSF52540">
    <property type="entry name" value="P-loop containing nucleoside triphosphate hydrolases"/>
    <property type="match status" value="1"/>
</dbReference>
<name>A0ABP9TYE0_9RICK</name>
<dbReference type="InterPro" id="IPR027417">
    <property type="entry name" value="P-loop_NTPase"/>
</dbReference>
<evidence type="ECO:0000313" key="2">
    <source>
        <dbReference type="Proteomes" id="UP001628124"/>
    </source>
</evidence>
<dbReference type="Gene3D" id="3.40.50.300">
    <property type="entry name" value="P-loop containing nucleotide triphosphate hydrolases"/>
    <property type="match status" value="1"/>
</dbReference>
<dbReference type="Proteomes" id="UP001628124">
    <property type="component" value="Unassembled WGS sequence"/>
</dbReference>
<evidence type="ECO:0000313" key="1">
    <source>
        <dbReference type="EMBL" id="GAA5253143.1"/>
    </source>
</evidence>
<dbReference type="RefSeq" id="WP_412708737.1">
    <property type="nucleotide sequence ID" value="NZ_BAABMM010000051.1"/>
</dbReference>
<organism evidence="1 2">
    <name type="scientific">Candidatus Rickettsia kedanie</name>
    <dbReference type="NCBI Taxonomy" id="3115352"/>
    <lineage>
        <taxon>Bacteria</taxon>
        <taxon>Pseudomonadati</taxon>
        <taxon>Pseudomonadota</taxon>
        <taxon>Alphaproteobacteria</taxon>
        <taxon>Rickettsiales</taxon>
        <taxon>Rickettsiaceae</taxon>
        <taxon>Rickettsieae</taxon>
        <taxon>Rickettsia</taxon>
        <taxon>spotted fever group</taxon>
    </lineage>
</organism>
<proteinExistence type="predicted"/>